<reference evidence="2" key="2">
    <citation type="submission" date="2020-06" db="EMBL/GenBank/DDBJ databases">
        <authorList>
            <person name="Sheffer M."/>
        </authorList>
    </citation>
    <scope>NUCLEOTIDE SEQUENCE</scope>
</reference>
<evidence type="ECO:0000256" key="1">
    <source>
        <dbReference type="SAM" id="MobiDB-lite"/>
    </source>
</evidence>
<feature type="compositionally biased region" description="Polar residues" evidence="1">
    <location>
        <begin position="148"/>
        <end position="170"/>
    </location>
</feature>
<feature type="compositionally biased region" description="Basic and acidic residues" evidence="1">
    <location>
        <begin position="50"/>
        <end position="60"/>
    </location>
</feature>
<organism evidence="2 3">
    <name type="scientific">Argiope bruennichi</name>
    <name type="common">Wasp spider</name>
    <name type="synonym">Aranea bruennichi</name>
    <dbReference type="NCBI Taxonomy" id="94029"/>
    <lineage>
        <taxon>Eukaryota</taxon>
        <taxon>Metazoa</taxon>
        <taxon>Ecdysozoa</taxon>
        <taxon>Arthropoda</taxon>
        <taxon>Chelicerata</taxon>
        <taxon>Arachnida</taxon>
        <taxon>Araneae</taxon>
        <taxon>Araneomorphae</taxon>
        <taxon>Entelegynae</taxon>
        <taxon>Araneoidea</taxon>
        <taxon>Araneidae</taxon>
        <taxon>Argiope</taxon>
    </lineage>
</organism>
<name>A0A8T0G0E0_ARGBR</name>
<sequence length="486" mass="55372">MKNSGNGKVKRPERPLYIPPAFRSKSDKEYEDEMEYAKNKYGNGNSNYSLEKDDYSREKLTNTVSKRVRFESSCSSSNPKSTSDESYKDDDSSDFEDFVPEDDLNISEETNENNSNDPWKIGEKMPARNHHGIEIENYQNDDKIPNRISMQPESDSDSKSYSNQLPNSESSETKPEKGLFDNYDDNISDIESVIDNNTKMKGVLTSSPNSDVVEEKVLNAAKYVPEEDSMLELTLHGQNDLHETIISDNKNFDAFCDLPSIENQPPDYTEIFGNNYIPPPVPPPVSGFRLPPIHRMPSLASSPYELFAPPRASLHNRPRLLTQLRYPRHILVPSIRLCSDIPHLPVSSYSSSYRPSIRHHVLAPSLLPIPPPIKPCMFSTISPTYMTQERLNSPRLSQDALYPPCLNQRSLNPRNLETHKREEPFYIPPPISPPQLVDESQQIDNHNLCENAQSCLPSSSSLINKMVFDTKIWPQNLKTKNDHYLQ</sequence>
<feature type="compositionally biased region" description="Acidic residues" evidence="1">
    <location>
        <begin position="91"/>
        <end position="111"/>
    </location>
</feature>
<gene>
    <name evidence="2" type="ORF">HNY73_001154</name>
</gene>
<reference evidence="2" key="1">
    <citation type="journal article" date="2020" name="bioRxiv">
        <title>Chromosome-level reference genome of the European wasp spider Argiope bruennichi: a resource for studies on range expansion and evolutionary adaptation.</title>
        <authorList>
            <person name="Sheffer M.M."/>
            <person name="Hoppe A."/>
            <person name="Krehenwinkel H."/>
            <person name="Uhl G."/>
            <person name="Kuss A.W."/>
            <person name="Jensen L."/>
            <person name="Jensen C."/>
            <person name="Gillespie R.G."/>
            <person name="Hoff K.J."/>
            <person name="Prost S."/>
        </authorList>
    </citation>
    <scope>NUCLEOTIDE SEQUENCE</scope>
</reference>
<protein>
    <submittedName>
        <fullName evidence="2">Uncharacterized protein</fullName>
    </submittedName>
</protein>
<keyword evidence="3" id="KW-1185">Reference proteome</keyword>
<accession>A0A8T0G0E0</accession>
<proteinExistence type="predicted"/>
<feature type="region of interest" description="Disordered" evidence="1">
    <location>
        <begin position="1"/>
        <end position="181"/>
    </location>
</feature>
<dbReference type="AlphaFoldDB" id="A0A8T0G0E0"/>
<evidence type="ECO:0000313" key="3">
    <source>
        <dbReference type="Proteomes" id="UP000807504"/>
    </source>
</evidence>
<dbReference type="EMBL" id="JABXBU010000001">
    <property type="protein sequence ID" value="KAF8796817.1"/>
    <property type="molecule type" value="Genomic_DNA"/>
</dbReference>
<dbReference type="Proteomes" id="UP000807504">
    <property type="component" value="Unassembled WGS sequence"/>
</dbReference>
<feature type="compositionally biased region" description="Basic and acidic residues" evidence="1">
    <location>
        <begin position="120"/>
        <end position="145"/>
    </location>
</feature>
<comment type="caution">
    <text evidence="2">The sequence shown here is derived from an EMBL/GenBank/DDBJ whole genome shotgun (WGS) entry which is preliminary data.</text>
</comment>
<feature type="compositionally biased region" description="Low complexity" evidence="1">
    <location>
        <begin position="72"/>
        <end position="81"/>
    </location>
</feature>
<evidence type="ECO:0000313" key="2">
    <source>
        <dbReference type="EMBL" id="KAF8796817.1"/>
    </source>
</evidence>